<dbReference type="Proteomes" id="UP000827319">
    <property type="component" value="Segment"/>
</dbReference>
<organism evidence="1 2">
    <name type="scientific">Stenotrophomonas phage Siara</name>
    <dbReference type="NCBI Taxonomy" id="2859658"/>
    <lineage>
        <taxon>Viruses</taxon>
        <taxon>Duplodnaviria</taxon>
        <taxon>Heunggongvirae</taxon>
        <taxon>Uroviricota</taxon>
        <taxon>Caudoviricetes</taxon>
        <taxon>Beaumontvirinae</taxon>
        <taxon>Siaravirus</taxon>
        <taxon>Siaravirus siara</taxon>
    </lineage>
</organism>
<name>A0AAE7WMS2_9CAUD</name>
<proteinExistence type="predicted"/>
<accession>A0AAE7WMS2</accession>
<reference evidence="1" key="1">
    <citation type="submission" date="2021-06" db="EMBL/GenBank/DDBJ databases">
        <title>Complete genome sequence of Stenotrophomonas maltophilia phage Siara.</title>
        <authorList>
            <person name="Marmion J."/>
            <person name="Tate N."/>
            <person name="Clark J."/>
            <person name="Le T."/>
            <person name="Liu M."/>
            <person name="Burrowes B."/>
            <person name="Gill J."/>
        </authorList>
    </citation>
    <scope>NUCLEOTIDE SEQUENCE</scope>
</reference>
<dbReference type="EMBL" id="MZ326859">
    <property type="protein sequence ID" value="QYW02099.1"/>
    <property type="molecule type" value="Genomic_DNA"/>
</dbReference>
<keyword evidence="2" id="KW-1185">Reference proteome</keyword>
<sequence length="121" mass="13948">MVINVIWRAEFEITFTKELHSALHTLASIHYSSECKALIAEAEGNWRKNGLLEMVAQSLLLNEGPVKRTLSWRECDILLKTCEIVHHARVTDEFKSRVLAFTDELRGVMELSRKARKEELP</sequence>
<evidence type="ECO:0000313" key="2">
    <source>
        <dbReference type="Proteomes" id="UP000827319"/>
    </source>
</evidence>
<evidence type="ECO:0000313" key="1">
    <source>
        <dbReference type="EMBL" id="QYW02099.1"/>
    </source>
</evidence>
<protein>
    <submittedName>
        <fullName evidence="1">Uncharacterized protein</fullName>
    </submittedName>
</protein>
<gene>
    <name evidence="1" type="ORF">CPT_Siara_099</name>
</gene>